<keyword evidence="1" id="KW-1133">Transmembrane helix</keyword>
<name>A0A923LH93_9FIRM</name>
<dbReference type="AlphaFoldDB" id="A0A923LH93"/>
<organism evidence="2 3">
    <name type="scientific">Mediterraneibacter hominis</name>
    <dbReference type="NCBI Taxonomy" id="2763054"/>
    <lineage>
        <taxon>Bacteria</taxon>
        <taxon>Bacillati</taxon>
        <taxon>Bacillota</taxon>
        <taxon>Clostridia</taxon>
        <taxon>Lachnospirales</taxon>
        <taxon>Lachnospiraceae</taxon>
        <taxon>Mediterraneibacter</taxon>
    </lineage>
</organism>
<protein>
    <submittedName>
        <fullName evidence="2">Uncharacterized protein</fullName>
    </submittedName>
</protein>
<evidence type="ECO:0000313" key="2">
    <source>
        <dbReference type="EMBL" id="MBC5688107.1"/>
    </source>
</evidence>
<dbReference type="EMBL" id="JACOPF010000001">
    <property type="protein sequence ID" value="MBC5688107.1"/>
    <property type="molecule type" value="Genomic_DNA"/>
</dbReference>
<evidence type="ECO:0000313" key="3">
    <source>
        <dbReference type="Proteomes" id="UP000652477"/>
    </source>
</evidence>
<dbReference type="Proteomes" id="UP000652477">
    <property type="component" value="Unassembled WGS sequence"/>
</dbReference>
<keyword evidence="1" id="KW-0812">Transmembrane</keyword>
<proteinExistence type="predicted"/>
<dbReference type="RefSeq" id="WP_186874741.1">
    <property type="nucleotide sequence ID" value="NZ_JACOPF010000001.1"/>
</dbReference>
<gene>
    <name evidence="2" type="ORF">H8S37_04055</name>
</gene>
<feature type="transmembrane region" description="Helical" evidence="1">
    <location>
        <begin position="6"/>
        <end position="25"/>
    </location>
</feature>
<keyword evidence="3" id="KW-1185">Reference proteome</keyword>
<evidence type="ECO:0000256" key="1">
    <source>
        <dbReference type="SAM" id="Phobius"/>
    </source>
</evidence>
<comment type="caution">
    <text evidence="2">The sequence shown here is derived from an EMBL/GenBank/DDBJ whole genome shotgun (WGS) entry which is preliminary data.</text>
</comment>
<reference evidence="2" key="1">
    <citation type="submission" date="2020-08" db="EMBL/GenBank/DDBJ databases">
        <title>Genome public.</title>
        <authorList>
            <person name="Liu C."/>
            <person name="Sun Q."/>
        </authorList>
    </citation>
    <scope>NUCLEOTIDE SEQUENCE</scope>
    <source>
        <strain evidence="2">NSJ-55</strain>
    </source>
</reference>
<accession>A0A923LH93</accession>
<keyword evidence="1" id="KW-0472">Membrane</keyword>
<sequence>MGRFLLFVGLVLILSLAGLLVYWVWSKIDISIQRRNSLFEIEKETHEKIKEDIKEEM</sequence>